<dbReference type="PRINTS" id="PR00380">
    <property type="entry name" value="KINESINHEAVY"/>
</dbReference>
<dbReference type="PANTHER" id="PTHR47972:SF4">
    <property type="entry name" value="KINESIN-LIKE PROTEIN KIN-14L"/>
    <property type="match status" value="1"/>
</dbReference>
<accession>A0A445G7R7</accession>
<dbReference type="GO" id="GO:0007018">
    <property type="term" value="P:microtubule-based movement"/>
    <property type="evidence" value="ECO:0007669"/>
    <property type="project" value="InterPro"/>
</dbReference>
<gene>
    <name evidence="4" type="ORF">D0Y65_046036</name>
</gene>
<dbReference type="SMART" id="SM00129">
    <property type="entry name" value="KISc"/>
    <property type="match status" value="1"/>
</dbReference>
<dbReference type="GO" id="GO:0003777">
    <property type="term" value="F:microtubule motor activity"/>
    <property type="evidence" value="ECO:0007669"/>
    <property type="project" value="InterPro"/>
</dbReference>
<dbReference type="SUPFAM" id="SSF52540">
    <property type="entry name" value="P-loop containing nucleoside triphosphate hydrolases"/>
    <property type="match status" value="1"/>
</dbReference>
<keyword evidence="2" id="KW-0067">ATP-binding</keyword>
<name>A0A445G7R7_GLYSO</name>
<sequence length="143" mass="15929">MGTIYKNFDYGQTRSGKTYTMSGPLGGVTSKDIGVNCLALHDLFQMSNERNDIISYHIYVQMVEIYNEQSPTDVMTLMKLGQVNRVVCSTSMNNRSSCSHSVHVNGKDLLGSSIHNCLHLVARSERVDECEVTGERLKGSTIY</sequence>
<evidence type="ECO:0000259" key="3">
    <source>
        <dbReference type="PROSITE" id="PS50067"/>
    </source>
</evidence>
<dbReference type="InterPro" id="IPR027640">
    <property type="entry name" value="Kinesin-like_fam"/>
</dbReference>
<organism evidence="4 5">
    <name type="scientific">Glycine soja</name>
    <name type="common">Wild soybean</name>
    <dbReference type="NCBI Taxonomy" id="3848"/>
    <lineage>
        <taxon>Eukaryota</taxon>
        <taxon>Viridiplantae</taxon>
        <taxon>Streptophyta</taxon>
        <taxon>Embryophyta</taxon>
        <taxon>Tracheophyta</taxon>
        <taxon>Spermatophyta</taxon>
        <taxon>Magnoliopsida</taxon>
        <taxon>eudicotyledons</taxon>
        <taxon>Gunneridae</taxon>
        <taxon>Pentapetalae</taxon>
        <taxon>rosids</taxon>
        <taxon>fabids</taxon>
        <taxon>Fabales</taxon>
        <taxon>Fabaceae</taxon>
        <taxon>Papilionoideae</taxon>
        <taxon>50 kb inversion clade</taxon>
        <taxon>NPAAA clade</taxon>
        <taxon>indigoferoid/millettioid clade</taxon>
        <taxon>Phaseoleae</taxon>
        <taxon>Glycine</taxon>
        <taxon>Glycine subgen. Soja</taxon>
    </lineage>
</organism>
<dbReference type="PANTHER" id="PTHR47972">
    <property type="entry name" value="KINESIN-LIKE PROTEIN KLP-3"/>
    <property type="match status" value="1"/>
</dbReference>
<protein>
    <submittedName>
        <fullName evidence="4">Kinesin-like protein KIN-14L</fullName>
    </submittedName>
</protein>
<evidence type="ECO:0000256" key="2">
    <source>
        <dbReference type="PROSITE-ProRule" id="PRU00283"/>
    </source>
</evidence>
<proteinExistence type="inferred from homology"/>
<dbReference type="AlphaFoldDB" id="A0A445G7R7"/>
<dbReference type="GO" id="GO:0005524">
    <property type="term" value="F:ATP binding"/>
    <property type="evidence" value="ECO:0007669"/>
    <property type="project" value="UniProtKB-UniRule"/>
</dbReference>
<dbReference type="Gene3D" id="3.40.850.10">
    <property type="entry name" value="Kinesin motor domain"/>
    <property type="match status" value="2"/>
</dbReference>
<evidence type="ECO:0000256" key="1">
    <source>
        <dbReference type="ARBA" id="ARBA00023175"/>
    </source>
</evidence>
<keyword evidence="5" id="KW-1185">Reference proteome</keyword>
<dbReference type="Pfam" id="PF00225">
    <property type="entry name" value="Kinesin"/>
    <property type="match status" value="1"/>
</dbReference>
<dbReference type="InterPro" id="IPR001752">
    <property type="entry name" value="Kinesin_motor_dom"/>
</dbReference>
<dbReference type="GO" id="GO:0008017">
    <property type="term" value="F:microtubule binding"/>
    <property type="evidence" value="ECO:0007669"/>
    <property type="project" value="InterPro"/>
</dbReference>
<evidence type="ECO:0000313" key="5">
    <source>
        <dbReference type="Proteomes" id="UP000289340"/>
    </source>
</evidence>
<dbReference type="InterPro" id="IPR036961">
    <property type="entry name" value="Kinesin_motor_dom_sf"/>
</dbReference>
<dbReference type="Proteomes" id="UP000289340">
    <property type="component" value="Chromosome 17"/>
</dbReference>
<dbReference type="EMBL" id="QZWG01000017">
    <property type="protein sequence ID" value="RZB57201.1"/>
    <property type="molecule type" value="Genomic_DNA"/>
</dbReference>
<comment type="similarity">
    <text evidence="2">Belongs to the TRAFAC class myosin-kinesin ATPase superfamily. Kinesin family.</text>
</comment>
<dbReference type="GO" id="GO:0015630">
    <property type="term" value="C:microtubule cytoskeleton"/>
    <property type="evidence" value="ECO:0007669"/>
    <property type="project" value="TreeGrafter"/>
</dbReference>
<keyword evidence="2" id="KW-0547">Nucleotide-binding</keyword>
<reference evidence="4 5" key="1">
    <citation type="submission" date="2018-09" db="EMBL/GenBank/DDBJ databases">
        <title>A high-quality reference genome of wild soybean provides a powerful tool to mine soybean genomes.</title>
        <authorList>
            <person name="Xie M."/>
            <person name="Chung C.Y.L."/>
            <person name="Li M.-W."/>
            <person name="Wong F.-L."/>
            <person name="Chan T.-F."/>
            <person name="Lam H.-M."/>
        </authorList>
    </citation>
    <scope>NUCLEOTIDE SEQUENCE [LARGE SCALE GENOMIC DNA]</scope>
    <source>
        <strain evidence="5">cv. W05</strain>
        <tissue evidence="4">Hypocotyl of etiolated seedlings</tissue>
    </source>
</reference>
<feature type="domain" description="Kinesin motor" evidence="3">
    <location>
        <begin position="1"/>
        <end position="69"/>
    </location>
</feature>
<evidence type="ECO:0000313" key="4">
    <source>
        <dbReference type="EMBL" id="RZB57201.1"/>
    </source>
</evidence>
<dbReference type="InterPro" id="IPR027417">
    <property type="entry name" value="P-loop_NTPase"/>
</dbReference>
<feature type="binding site" evidence="2">
    <location>
        <begin position="11"/>
        <end position="18"/>
    </location>
    <ligand>
        <name>ATP</name>
        <dbReference type="ChEBI" id="CHEBI:30616"/>
    </ligand>
</feature>
<dbReference type="PROSITE" id="PS50067">
    <property type="entry name" value="KINESIN_MOTOR_2"/>
    <property type="match status" value="1"/>
</dbReference>
<keyword evidence="1 2" id="KW-0505">Motor protein</keyword>
<comment type="caution">
    <text evidence="4">The sequence shown here is derived from an EMBL/GenBank/DDBJ whole genome shotgun (WGS) entry which is preliminary data.</text>
</comment>